<dbReference type="Pfam" id="PF00291">
    <property type="entry name" value="PALP"/>
    <property type="match status" value="1"/>
</dbReference>
<dbReference type="PANTHER" id="PTHR48078">
    <property type="entry name" value="THREONINE DEHYDRATASE, MITOCHONDRIAL-RELATED"/>
    <property type="match status" value="1"/>
</dbReference>
<name>A0A1T5B3S9_9SPHN</name>
<keyword evidence="6" id="KW-1185">Reference proteome</keyword>
<dbReference type="InterPro" id="IPR036052">
    <property type="entry name" value="TrpB-like_PALP_sf"/>
</dbReference>
<keyword evidence="2" id="KW-0663">Pyridoxal phosphate</keyword>
<dbReference type="InterPro" id="IPR050147">
    <property type="entry name" value="Ser/Thr_Dehydratase"/>
</dbReference>
<evidence type="ECO:0000256" key="3">
    <source>
        <dbReference type="ARBA" id="ARBA00023239"/>
    </source>
</evidence>
<dbReference type="GO" id="GO:0006565">
    <property type="term" value="P:L-serine catabolic process"/>
    <property type="evidence" value="ECO:0007669"/>
    <property type="project" value="TreeGrafter"/>
</dbReference>
<comment type="cofactor">
    <cofactor evidence="1">
        <name>pyridoxal 5'-phosphate</name>
        <dbReference type="ChEBI" id="CHEBI:597326"/>
    </cofactor>
</comment>
<dbReference type="AlphaFoldDB" id="A0A1T5B3S9"/>
<dbReference type="EMBL" id="FUYM01000002">
    <property type="protein sequence ID" value="SKB41894.1"/>
    <property type="molecule type" value="Genomic_DNA"/>
</dbReference>
<evidence type="ECO:0000256" key="1">
    <source>
        <dbReference type="ARBA" id="ARBA00001933"/>
    </source>
</evidence>
<organism evidence="5 6">
    <name type="scientific">Rhizorhabdus histidinilytica</name>
    <dbReference type="NCBI Taxonomy" id="439228"/>
    <lineage>
        <taxon>Bacteria</taxon>
        <taxon>Pseudomonadati</taxon>
        <taxon>Pseudomonadota</taxon>
        <taxon>Alphaproteobacteria</taxon>
        <taxon>Sphingomonadales</taxon>
        <taxon>Sphingomonadaceae</taxon>
        <taxon>Rhizorhabdus</taxon>
    </lineage>
</organism>
<dbReference type="InterPro" id="IPR001926">
    <property type="entry name" value="TrpB-like_PALP"/>
</dbReference>
<keyword evidence="3" id="KW-0456">Lyase</keyword>
<dbReference type="OrthoDB" id="9811476at2"/>
<dbReference type="GO" id="GO:0006567">
    <property type="term" value="P:L-threonine catabolic process"/>
    <property type="evidence" value="ECO:0007669"/>
    <property type="project" value="TreeGrafter"/>
</dbReference>
<sequence length="316" mass="32378">MADPLSRMSPASLAEARDRIAGCAIRTPLIRLETDGGGPIFLKLENLQPIGSFKIRCAANALIARRDRLRGGVSTASAGNFAQGLAYAGRALGVPVTTYVPTTAAQSKIAGLQRLGATVLPVPYDRWWAMLDTPTDDPSFIHPVTDPDVLVGNGTIALEILEELPEVARVIAPYGGGGLSVGIAAALRASGSQARTFACETEAGAPLGAALAAGEIVEVPFDSGSFVTGMGGPKLLPPMWPLARTLLAGSIEVSFAQTAAAIALLVDRHHVVAEGAGGAPVAAALAEPHDGPTVCIISGGHLDRGHLVSILEGRVP</sequence>
<protein>
    <submittedName>
        <fullName evidence="5">Threonine dehydratase</fullName>
    </submittedName>
</protein>
<dbReference type="GO" id="GO:0009097">
    <property type="term" value="P:isoleucine biosynthetic process"/>
    <property type="evidence" value="ECO:0007669"/>
    <property type="project" value="TreeGrafter"/>
</dbReference>
<dbReference type="STRING" id="439228.SAMN06295920_102466"/>
<accession>A0A1T5B3S9</accession>
<evidence type="ECO:0000259" key="4">
    <source>
        <dbReference type="Pfam" id="PF00291"/>
    </source>
</evidence>
<dbReference type="Gene3D" id="3.40.50.1100">
    <property type="match status" value="2"/>
</dbReference>
<evidence type="ECO:0000313" key="6">
    <source>
        <dbReference type="Proteomes" id="UP000189818"/>
    </source>
</evidence>
<dbReference type="SUPFAM" id="SSF53686">
    <property type="entry name" value="Tryptophan synthase beta subunit-like PLP-dependent enzymes"/>
    <property type="match status" value="1"/>
</dbReference>
<reference evidence="6" key="1">
    <citation type="submission" date="2017-02" db="EMBL/GenBank/DDBJ databases">
        <authorList>
            <person name="Varghese N."/>
            <person name="Submissions S."/>
        </authorList>
    </citation>
    <scope>NUCLEOTIDE SEQUENCE [LARGE SCALE GENOMIC DNA]</scope>
    <source>
        <strain evidence="6">UM2</strain>
    </source>
</reference>
<evidence type="ECO:0000256" key="2">
    <source>
        <dbReference type="ARBA" id="ARBA00022898"/>
    </source>
</evidence>
<dbReference type="GO" id="GO:0004794">
    <property type="term" value="F:threonine deaminase activity"/>
    <property type="evidence" value="ECO:0007669"/>
    <property type="project" value="TreeGrafter"/>
</dbReference>
<dbReference type="Proteomes" id="UP000189818">
    <property type="component" value="Unassembled WGS sequence"/>
</dbReference>
<dbReference type="GO" id="GO:0003941">
    <property type="term" value="F:L-serine ammonia-lyase activity"/>
    <property type="evidence" value="ECO:0007669"/>
    <property type="project" value="TreeGrafter"/>
</dbReference>
<proteinExistence type="predicted"/>
<evidence type="ECO:0000313" key="5">
    <source>
        <dbReference type="EMBL" id="SKB41894.1"/>
    </source>
</evidence>
<gene>
    <name evidence="5" type="ORF">SAMN06295920_102466</name>
</gene>
<dbReference type="RefSeq" id="WP_079647200.1">
    <property type="nucleotide sequence ID" value="NZ_FUYM01000002.1"/>
</dbReference>
<feature type="domain" description="Tryptophan synthase beta chain-like PALP" evidence="4">
    <location>
        <begin position="25"/>
        <end position="299"/>
    </location>
</feature>
<dbReference type="PANTHER" id="PTHR48078:SF6">
    <property type="entry name" value="L-THREONINE DEHYDRATASE CATABOLIC TDCB"/>
    <property type="match status" value="1"/>
</dbReference>